<dbReference type="AlphaFoldDB" id="A0A1F7YYU5"/>
<protein>
    <recommendedName>
        <fullName evidence="5">Septum formation initiator</fullName>
    </recommendedName>
</protein>
<keyword evidence="2" id="KW-1133">Transmembrane helix</keyword>
<gene>
    <name evidence="3" type="ORF">A2803_03195</name>
</gene>
<evidence type="ECO:0000256" key="1">
    <source>
        <dbReference type="SAM" id="Coils"/>
    </source>
</evidence>
<name>A0A1F7YYU5_9BACT</name>
<keyword evidence="2" id="KW-0472">Membrane</keyword>
<evidence type="ECO:0000313" key="4">
    <source>
        <dbReference type="Proteomes" id="UP000178870"/>
    </source>
</evidence>
<feature type="transmembrane region" description="Helical" evidence="2">
    <location>
        <begin position="12"/>
        <end position="32"/>
    </location>
</feature>
<keyword evidence="2" id="KW-0812">Transmembrane</keyword>
<dbReference type="Proteomes" id="UP000178870">
    <property type="component" value="Unassembled WGS sequence"/>
</dbReference>
<keyword evidence="1" id="KW-0175">Coiled coil</keyword>
<dbReference type="EMBL" id="MGGP01000014">
    <property type="protein sequence ID" value="OGM32451.1"/>
    <property type="molecule type" value="Genomic_DNA"/>
</dbReference>
<proteinExistence type="predicted"/>
<dbReference type="Pfam" id="PF04977">
    <property type="entry name" value="DivIC"/>
    <property type="match status" value="1"/>
</dbReference>
<evidence type="ECO:0008006" key="5">
    <source>
        <dbReference type="Google" id="ProtNLM"/>
    </source>
</evidence>
<sequence length="130" mass="15080">MKQKAHVKSASFLARIWRVILVLVFIGVMLTVSRGVVRLISSGNRVNVARENLEEVKYEQDELKAQLEEVNSDFYREKAARDQLGLAHPGETVIVLPEESLLRRLSPRLIEQENLEPPEPNWRKWAKLFF</sequence>
<dbReference type="InterPro" id="IPR007060">
    <property type="entry name" value="FtsL/DivIC"/>
</dbReference>
<organism evidence="3 4">
    <name type="scientific">Candidatus Woesebacteria bacterium RIFCSPHIGHO2_01_FULL_44_21</name>
    <dbReference type="NCBI Taxonomy" id="1802503"/>
    <lineage>
        <taxon>Bacteria</taxon>
        <taxon>Candidatus Woeseibacteriota</taxon>
    </lineage>
</organism>
<comment type="caution">
    <text evidence="3">The sequence shown here is derived from an EMBL/GenBank/DDBJ whole genome shotgun (WGS) entry which is preliminary data.</text>
</comment>
<feature type="coiled-coil region" evidence="1">
    <location>
        <begin position="46"/>
        <end position="73"/>
    </location>
</feature>
<evidence type="ECO:0000313" key="3">
    <source>
        <dbReference type="EMBL" id="OGM32451.1"/>
    </source>
</evidence>
<reference evidence="3 4" key="1">
    <citation type="journal article" date="2016" name="Nat. Commun.">
        <title>Thousands of microbial genomes shed light on interconnected biogeochemical processes in an aquifer system.</title>
        <authorList>
            <person name="Anantharaman K."/>
            <person name="Brown C.T."/>
            <person name="Hug L.A."/>
            <person name="Sharon I."/>
            <person name="Castelle C.J."/>
            <person name="Probst A.J."/>
            <person name="Thomas B.C."/>
            <person name="Singh A."/>
            <person name="Wilkins M.J."/>
            <person name="Karaoz U."/>
            <person name="Brodie E.L."/>
            <person name="Williams K.H."/>
            <person name="Hubbard S.S."/>
            <person name="Banfield J.F."/>
        </authorList>
    </citation>
    <scope>NUCLEOTIDE SEQUENCE [LARGE SCALE GENOMIC DNA]</scope>
</reference>
<accession>A0A1F7YYU5</accession>
<evidence type="ECO:0000256" key="2">
    <source>
        <dbReference type="SAM" id="Phobius"/>
    </source>
</evidence>